<dbReference type="Proteomes" id="UP000052012">
    <property type="component" value="Unassembled WGS sequence"/>
</dbReference>
<keyword evidence="3" id="KW-1185">Reference proteome</keyword>
<dbReference type="InterPro" id="IPR041401">
    <property type="entry name" value="TseB-like_dom"/>
</dbReference>
<dbReference type="EMBL" id="AYYQ01000031">
    <property type="protein sequence ID" value="KRM68027.1"/>
    <property type="molecule type" value="Genomic_DNA"/>
</dbReference>
<dbReference type="AlphaFoldDB" id="A0A0R2AV39"/>
<dbReference type="PATRIC" id="fig|1423781.4.peg.147"/>
<gene>
    <name evidence="2" type="ORF">FD06_GL000145</name>
</gene>
<dbReference type="Pfam" id="PF17881">
    <property type="entry name" value="TseB"/>
    <property type="match status" value="1"/>
</dbReference>
<sequence length="167" mass="19110">MRREFSRKRKSKKWIKWLCLCVFLFVVATFAFFILADKPIKSVKKDAINISRKYANIKKVDDFYISNLTNTYYTVSGVNSDNESVFVIISKKNGHVLVVGQKDGINKNTAIALVKQSGDVKKIIKAVPSIFNNKPVWIVSYFNNKNKLCYETLSYKNGKSLQLIANI</sequence>
<dbReference type="SUPFAM" id="SSF54403">
    <property type="entry name" value="Cystatin/monellin"/>
    <property type="match status" value="2"/>
</dbReference>
<organism evidence="2 3">
    <name type="scientific">Apilactobacillus ozensis DSM 23829 = JCM 17196</name>
    <dbReference type="NCBI Taxonomy" id="1423781"/>
    <lineage>
        <taxon>Bacteria</taxon>
        <taxon>Bacillati</taxon>
        <taxon>Bacillota</taxon>
        <taxon>Bacilli</taxon>
        <taxon>Lactobacillales</taxon>
        <taxon>Lactobacillaceae</taxon>
        <taxon>Apilactobacillus</taxon>
    </lineage>
</organism>
<dbReference type="RefSeq" id="WP_056966343.1">
    <property type="nucleotide sequence ID" value="NZ_AYYQ01000031.1"/>
</dbReference>
<name>A0A0R2AV39_9LACO</name>
<accession>A0A0R2AV39</accession>
<dbReference type="STRING" id="1423781.FD06_GL000145"/>
<evidence type="ECO:0000313" key="2">
    <source>
        <dbReference type="EMBL" id="KRM68027.1"/>
    </source>
</evidence>
<dbReference type="OrthoDB" id="2242521at2"/>
<dbReference type="InterPro" id="IPR046350">
    <property type="entry name" value="Cystatin_sf"/>
</dbReference>
<feature type="domain" description="Cell wall elongation regulator TseB-like" evidence="1">
    <location>
        <begin position="47"/>
        <end position="89"/>
    </location>
</feature>
<proteinExistence type="predicted"/>
<reference evidence="2 3" key="1">
    <citation type="journal article" date="2015" name="Genome Announc.">
        <title>Expanding the biotechnology potential of lactobacilli through comparative genomics of 213 strains and associated genera.</title>
        <authorList>
            <person name="Sun Z."/>
            <person name="Harris H.M."/>
            <person name="McCann A."/>
            <person name="Guo C."/>
            <person name="Argimon S."/>
            <person name="Zhang W."/>
            <person name="Yang X."/>
            <person name="Jeffery I.B."/>
            <person name="Cooney J.C."/>
            <person name="Kagawa T.F."/>
            <person name="Liu W."/>
            <person name="Song Y."/>
            <person name="Salvetti E."/>
            <person name="Wrobel A."/>
            <person name="Rasinkangas P."/>
            <person name="Parkhill J."/>
            <person name="Rea M.C."/>
            <person name="O'Sullivan O."/>
            <person name="Ritari J."/>
            <person name="Douillard F.P."/>
            <person name="Paul Ross R."/>
            <person name="Yang R."/>
            <person name="Briner A.E."/>
            <person name="Felis G.E."/>
            <person name="de Vos W.M."/>
            <person name="Barrangou R."/>
            <person name="Klaenhammer T.R."/>
            <person name="Caufield P.W."/>
            <person name="Cui Y."/>
            <person name="Zhang H."/>
            <person name="O'Toole P.W."/>
        </authorList>
    </citation>
    <scope>NUCLEOTIDE SEQUENCE [LARGE SCALE GENOMIC DNA]</scope>
    <source>
        <strain evidence="2 3">DSM 23829</strain>
    </source>
</reference>
<dbReference type="Gene3D" id="3.10.450.40">
    <property type="match status" value="2"/>
</dbReference>
<evidence type="ECO:0000259" key="1">
    <source>
        <dbReference type="Pfam" id="PF17881"/>
    </source>
</evidence>
<comment type="caution">
    <text evidence="2">The sequence shown here is derived from an EMBL/GenBank/DDBJ whole genome shotgun (WGS) entry which is preliminary data.</text>
</comment>
<evidence type="ECO:0000313" key="3">
    <source>
        <dbReference type="Proteomes" id="UP000052012"/>
    </source>
</evidence>
<protein>
    <recommendedName>
        <fullName evidence="1">Cell wall elongation regulator TseB-like domain-containing protein</fullName>
    </recommendedName>
</protein>